<dbReference type="Pfam" id="PF07727">
    <property type="entry name" value="RVT_2"/>
    <property type="match status" value="2"/>
</dbReference>
<reference evidence="2" key="1">
    <citation type="journal article" date="2019" name="Sci. Rep.">
        <title>Draft genome of Tanacetum cinerariifolium, the natural source of mosquito coil.</title>
        <authorList>
            <person name="Yamashiro T."/>
            <person name="Shiraishi A."/>
            <person name="Satake H."/>
            <person name="Nakayama K."/>
        </authorList>
    </citation>
    <scope>NUCLEOTIDE SEQUENCE</scope>
</reference>
<feature type="domain" description="Reverse transcriptase Ty1/copia-type" evidence="1">
    <location>
        <begin position="243"/>
        <end position="355"/>
    </location>
</feature>
<accession>A0A6L2KP91</accession>
<feature type="domain" description="Reverse transcriptase Ty1/copia-type" evidence="1">
    <location>
        <begin position="144"/>
        <end position="241"/>
    </location>
</feature>
<evidence type="ECO:0000313" key="2">
    <source>
        <dbReference type="EMBL" id="GEU50422.1"/>
    </source>
</evidence>
<sequence>MGTTWGTILVQWEVPSGSGNFLTNSGNAFAAGPSNTTARPTHGKSSFIDASQLFDDPDMPELEDITYSDDENDVGAEADFNNLETSITVSPILTARVHKDHPVSQIIGDLFLSQEEPKRVHQAIKDPSWIEAMQEKLLQFKMQKVWVLVDLPHGKRAIGTKWVYMNKKDERGIVVRNKARLVTQGHTQEDGVDYKEVFALVARIEAIRLFLAYASFMGFMVYQMNVKSAFLYGTIEEEVYALRVWYETLANYLLENGFQRGKIDQTLFIKKQKEDILLVQIYVDDIIFGAINKDLCKSFEKLMKDKFQMSSIGELTFFLGLQVKQKKDRIFISQDKYVAKILRKFGLTKGKSASTLIDTEKPLLKDPDGEDVDVHTYRSMIGSLMYLTSSRPDIMFACKKQTVVATSSTKAEYVAAASCYAFRINCWIMDASEGFTQIIDFLNGSYLKYALTVNPNIYVSCIKQFWNNVAIKQVNDITRLQAIVDKKKVVVTKAAIREVLRLDDAEGVDCLPNEESFTELARIGLAMASAVICLSTGRKFNFSKYIFDCLDKRLRKKEMQMKMLKMLPLVIILKEMILLLMEKFLLLLKNHPYHLLPQLFHHHNHLKISLQHLRYNKHHHNHLRRVEHLEYDKIAQALEITKLRRRVKKLEKGNKVRVLKLRKLQKFGTSQRVDTSDDTMMDDEYNQGRMIDDIDKDDSVVLMDEKEEDKKVEKAKVDESAQVQGRQAESQVEIFKIDMDHALKVLSIQEDEPTKVQEVVDVVTTSKLITKVVTAASETVIAASAIIFAAEPQVPAAIITAVPAKVAAAPKEPKPLKKKQHIKMDEEYARKLHAEINKDIDWDVAIDHVKLKAKEDPTEENRALQSINETPAQKAAKRRKLNEEVEDIKRHLEIMPDEDDDVYTKATPLTRKNSDREDLEALWSLVKERFSTSKPKNFSDDFLLTILGAMFEKPDVQAQVWKNQRTIHGQAKVKSWKLIESCDVHIITFTTTQLILLIERRYPLSRFTLDQMLNNVRLQFKEESEVSLELLRFTRQQHQEGQL</sequence>
<name>A0A6L2KP91_TANCI</name>
<dbReference type="EMBL" id="BKCJ010002712">
    <property type="protein sequence ID" value="GEU50422.1"/>
    <property type="molecule type" value="Genomic_DNA"/>
</dbReference>
<dbReference type="PANTHER" id="PTHR11439:SF509">
    <property type="entry name" value="RNA-DIRECTED DNA POLYMERASE"/>
    <property type="match status" value="1"/>
</dbReference>
<comment type="caution">
    <text evidence="2">The sequence shown here is derived from an EMBL/GenBank/DDBJ whole genome shotgun (WGS) entry which is preliminary data.</text>
</comment>
<dbReference type="AlphaFoldDB" id="A0A6L2KP91"/>
<proteinExistence type="predicted"/>
<gene>
    <name evidence="2" type="ORF">Tci_022400</name>
</gene>
<dbReference type="InterPro" id="IPR013103">
    <property type="entry name" value="RVT_2"/>
</dbReference>
<organism evidence="2">
    <name type="scientific">Tanacetum cinerariifolium</name>
    <name type="common">Dalmatian daisy</name>
    <name type="synonym">Chrysanthemum cinerariifolium</name>
    <dbReference type="NCBI Taxonomy" id="118510"/>
    <lineage>
        <taxon>Eukaryota</taxon>
        <taxon>Viridiplantae</taxon>
        <taxon>Streptophyta</taxon>
        <taxon>Embryophyta</taxon>
        <taxon>Tracheophyta</taxon>
        <taxon>Spermatophyta</taxon>
        <taxon>Magnoliopsida</taxon>
        <taxon>eudicotyledons</taxon>
        <taxon>Gunneridae</taxon>
        <taxon>Pentapetalae</taxon>
        <taxon>asterids</taxon>
        <taxon>campanulids</taxon>
        <taxon>Asterales</taxon>
        <taxon>Asteraceae</taxon>
        <taxon>Asteroideae</taxon>
        <taxon>Anthemideae</taxon>
        <taxon>Anthemidinae</taxon>
        <taxon>Tanacetum</taxon>
    </lineage>
</organism>
<dbReference type="PANTHER" id="PTHR11439">
    <property type="entry name" value="GAG-POL-RELATED RETROTRANSPOSON"/>
    <property type="match status" value="1"/>
</dbReference>
<protein>
    <recommendedName>
        <fullName evidence="1">Reverse transcriptase Ty1/copia-type domain-containing protein</fullName>
    </recommendedName>
</protein>
<evidence type="ECO:0000259" key="1">
    <source>
        <dbReference type="Pfam" id="PF07727"/>
    </source>
</evidence>